<evidence type="ECO:0008006" key="4">
    <source>
        <dbReference type="Google" id="ProtNLM"/>
    </source>
</evidence>
<keyword evidence="1" id="KW-1133">Transmembrane helix</keyword>
<sequence>MLPFMALLLAFALGFVSGLRAFTAPAALFLARGGIAGIVLAVLAVAELVGDKLPQMTSRTSPPALIARLISGGVVGWFIAAAHSGPAPVGAIIGVVGALVGAYGGKAARIAAIDRIGAIPAALIEDVIAIALAAFVVTR</sequence>
<feature type="transmembrane region" description="Helical" evidence="1">
    <location>
        <begin position="86"/>
        <end position="104"/>
    </location>
</feature>
<evidence type="ECO:0000313" key="3">
    <source>
        <dbReference type="Proteomes" id="UP000239576"/>
    </source>
</evidence>
<evidence type="ECO:0000256" key="1">
    <source>
        <dbReference type="SAM" id="Phobius"/>
    </source>
</evidence>
<feature type="transmembrane region" description="Helical" evidence="1">
    <location>
        <begin position="31"/>
        <end position="50"/>
    </location>
</feature>
<feature type="transmembrane region" description="Helical" evidence="1">
    <location>
        <begin position="62"/>
        <end position="80"/>
    </location>
</feature>
<accession>A0A2T1EI51</accession>
<keyword evidence="1" id="KW-0472">Membrane</keyword>
<keyword evidence="1" id="KW-0812">Transmembrane</keyword>
<dbReference type="Proteomes" id="UP000239576">
    <property type="component" value="Unassembled WGS sequence"/>
</dbReference>
<dbReference type="OrthoDB" id="9812409at2"/>
<dbReference type="EMBL" id="PVWK01000027">
    <property type="protein sequence ID" value="PSB32437.1"/>
    <property type="molecule type" value="Genomic_DNA"/>
</dbReference>
<dbReference type="AlphaFoldDB" id="A0A2T1EI51"/>
<protein>
    <recommendedName>
        <fullName evidence="4">DUF4126 domain-containing protein</fullName>
    </recommendedName>
</protein>
<name>A0A2T1EI51_9CYAN</name>
<gene>
    <name evidence="2" type="ORF">C7B82_05420</name>
</gene>
<reference evidence="3" key="1">
    <citation type="submission" date="2018-02" db="EMBL/GenBank/DDBJ databases">
        <authorList>
            <person name="Moore K."/>
            <person name="Momper L."/>
        </authorList>
    </citation>
    <scope>NUCLEOTIDE SEQUENCE [LARGE SCALE GENOMIC DNA]</scope>
    <source>
        <strain evidence="3">ULC18</strain>
    </source>
</reference>
<comment type="caution">
    <text evidence="2">The sequence shown here is derived from an EMBL/GenBank/DDBJ whole genome shotgun (WGS) entry which is preliminary data.</text>
</comment>
<proteinExistence type="predicted"/>
<keyword evidence="3" id="KW-1185">Reference proteome</keyword>
<reference evidence="2 3" key="2">
    <citation type="submission" date="2018-03" db="EMBL/GenBank/DDBJ databases">
        <title>The ancient ancestry and fast evolution of plastids.</title>
        <authorList>
            <person name="Moore K.R."/>
            <person name="Magnabosco C."/>
            <person name="Momper L."/>
            <person name="Gold D.A."/>
            <person name="Bosak T."/>
            <person name="Fournier G.P."/>
        </authorList>
    </citation>
    <scope>NUCLEOTIDE SEQUENCE [LARGE SCALE GENOMIC DNA]</scope>
    <source>
        <strain evidence="2 3">ULC18</strain>
    </source>
</reference>
<evidence type="ECO:0000313" key="2">
    <source>
        <dbReference type="EMBL" id="PSB32437.1"/>
    </source>
</evidence>
<feature type="transmembrane region" description="Helical" evidence="1">
    <location>
        <begin position="116"/>
        <end position="137"/>
    </location>
</feature>
<organism evidence="2 3">
    <name type="scientific">Stenomitos frigidus ULC18</name>
    <dbReference type="NCBI Taxonomy" id="2107698"/>
    <lineage>
        <taxon>Bacteria</taxon>
        <taxon>Bacillati</taxon>
        <taxon>Cyanobacteriota</taxon>
        <taxon>Cyanophyceae</taxon>
        <taxon>Leptolyngbyales</taxon>
        <taxon>Leptolyngbyaceae</taxon>
        <taxon>Stenomitos</taxon>
    </lineage>
</organism>